<protein>
    <submittedName>
        <fullName evidence="2">Uncharacterized protein</fullName>
    </submittedName>
</protein>
<feature type="transmembrane region" description="Helical" evidence="1">
    <location>
        <begin position="75"/>
        <end position="93"/>
    </location>
</feature>
<reference evidence="2 3" key="1">
    <citation type="journal article" date="2016" name="Nat. Commun.">
        <title>Thousands of microbial genomes shed light on interconnected biogeochemical processes in an aquifer system.</title>
        <authorList>
            <person name="Anantharaman K."/>
            <person name="Brown C.T."/>
            <person name="Hug L.A."/>
            <person name="Sharon I."/>
            <person name="Castelle C.J."/>
            <person name="Probst A.J."/>
            <person name="Thomas B.C."/>
            <person name="Singh A."/>
            <person name="Wilkins M.J."/>
            <person name="Karaoz U."/>
            <person name="Brodie E.L."/>
            <person name="Williams K.H."/>
            <person name="Hubbard S.S."/>
            <person name="Banfield J.F."/>
        </authorList>
    </citation>
    <scope>NUCLEOTIDE SEQUENCE [LARGE SCALE GENOMIC DNA]</scope>
</reference>
<comment type="caution">
    <text evidence="2">The sequence shown here is derived from an EMBL/GenBank/DDBJ whole genome shotgun (WGS) entry which is preliminary data.</text>
</comment>
<evidence type="ECO:0000313" key="2">
    <source>
        <dbReference type="EMBL" id="OGC57276.1"/>
    </source>
</evidence>
<keyword evidence="1" id="KW-0812">Transmembrane</keyword>
<keyword evidence="1" id="KW-1133">Transmembrane helix</keyword>
<dbReference type="STRING" id="1802630.A3H26_03130"/>
<accession>A0A1F4VIZ3</accession>
<feature type="transmembrane region" description="Helical" evidence="1">
    <location>
        <begin position="5"/>
        <end position="24"/>
    </location>
</feature>
<proteinExistence type="predicted"/>
<name>A0A1F4VIZ3_UNCKA</name>
<organism evidence="2 3">
    <name type="scientific">candidate division WWE3 bacterium RIFCSPLOWO2_12_FULL_36_10</name>
    <dbReference type="NCBI Taxonomy" id="1802630"/>
    <lineage>
        <taxon>Bacteria</taxon>
        <taxon>Katanobacteria</taxon>
    </lineage>
</organism>
<dbReference type="EMBL" id="MEVN01000018">
    <property type="protein sequence ID" value="OGC57276.1"/>
    <property type="molecule type" value="Genomic_DNA"/>
</dbReference>
<dbReference type="AlphaFoldDB" id="A0A1F4VIZ3"/>
<feature type="transmembrane region" description="Helical" evidence="1">
    <location>
        <begin position="36"/>
        <end position="55"/>
    </location>
</feature>
<gene>
    <name evidence="2" type="ORF">A3H26_03130</name>
</gene>
<evidence type="ECO:0000313" key="3">
    <source>
        <dbReference type="Proteomes" id="UP000177763"/>
    </source>
</evidence>
<evidence type="ECO:0000256" key="1">
    <source>
        <dbReference type="SAM" id="Phobius"/>
    </source>
</evidence>
<keyword evidence="1" id="KW-0472">Membrane</keyword>
<dbReference type="Proteomes" id="UP000177763">
    <property type="component" value="Unassembled WGS sequence"/>
</dbReference>
<feature type="transmembrane region" description="Helical" evidence="1">
    <location>
        <begin position="99"/>
        <end position="116"/>
    </location>
</feature>
<sequence>MPGFLYTVIFADLISWGLLTWFIISVKPDSTRNIIFFLLLLLVCLSLLISVPLYFRFQKYIHGFKDEKKVYRKSLKWSFFNVLLITSVLALRAFKLFSLINIFLLGIFFITLVIYIKNRRI</sequence>